<reference evidence="1 2" key="2">
    <citation type="journal article" date="2018" name="Plant J.">
        <title>The Physcomitrella patens chromosome-scale assembly reveals moss genome structure and evolution.</title>
        <authorList>
            <person name="Lang D."/>
            <person name="Ullrich K.K."/>
            <person name="Murat F."/>
            <person name="Fuchs J."/>
            <person name="Jenkins J."/>
            <person name="Haas F.B."/>
            <person name="Piednoel M."/>
            <person name="Gundlach H."/>
            <person name="Van Bel M."/>
            <person name="Meyberg R."/>
            <person name="Vives C."/>
            <person name="Morata J."/>
            <person name="Symeonidi A."/>
            <person name="Hiss M."/>
            <person name="Muchero W."/>
            <person name="Kamisugi Y."/>
            <person name="Saleh O."/>
            <person name="Blanc G."/>
            <person name="Decker E.L."/>
            <person name="van Gessel N."/>
            <person name="Grimwood J."/>
            <person name="Hayes R.D."/>
            <person name="Graham S.W."/>
            <person name="Gunter L.E."/>
            <person name="McDaniel S.F."/>
            <person name="Hoernstein S.N.W."/>
            <person name="Larsson A."/>
            <person name="Li F.W."/>
            <person name="Perroud P.F."/>
            <person name="Phillips J."/>
            <person name="Ranjan P."/>
            <person name="Rokshar D.S."/>
            <person name="Rothfels C.J."/>
            <person name="Schneider L."/>
            <person name="Shu S."/>
            <person name="Stevenson D.W."/>
            <person name="Thummler F."/>
            <person name="Tillich M."/>
            <person name="Villarreal Aguilar J.C."/>
            <person name="Widiez T."/>
            <person name="Wong G.K."/>
            <person name="Wymore A."/>
            <person name="Zhang Y."/>
            <person name="Zimmer A.D."/>
            <person name="Quatrano R.S."/>
            <person name="Mayer K.F.X."/>
            <person name="Goodstein D."/>
            <person name="Casacuberta J.M."/>
            <person name="Vandepoele K."/>
            <person name="Reski R."/>
            <person name="Cuming A.C."/>
            <person name="Tuskan G.A."/>
            <person name="Maumus F."/>
            <person name="Salse J."/>
            <person name="Schmutz J."/>
            <person name="Rensing S.A."/>
        </authorList>
    </citation>
    <scope>NUCLEOTIDE SEQUENCE [LARGE SCALE GENOMIC DNA]</scope>
    <source>
        <strain evidence="1 2">cv. Gransden 2004</strain>
    </source>
</reference>
<dbReference type="Gramene" id="Pp3c3_5330V3.3">
    <property type="protein sequence ID" value="PAC:32943897.CDS.1"/>
    <property type="gene ID" value="Pp3c3_5330"/>
</dbReference>
<evidence type="ECO:0000313" key="1">
    <source>
        <dbReference type="EnsemblPlants" id="PAC:32943897.CDS.1"/>
    </source>
</evidence>
<dbReference type="EMBL" id="ABEU02000003">
    <property type="status" value="NOT_ANNOTATED_CDS"/>
    <property type="molecule type" value="Genomic_DNA"/>
</dbReference>
<organism evidence="1 2">
    <name type="scientific">Physcomitrium patens</name>
    <name type="common">Spreading-leaved earth moss</name>
    <name type="synonym">Physcomitrella patens</name>
    <dbReference type="NCBI Taxonomy" id="3218"/>
    <lineage>
        <taxon>Eukaryota</taxon>
        <taxon>Viridiplantae</taxon>
        <taxon>Streptophyta</taxon>
        <taxon>Embryophyta</taxon>
        <taxon>Bryophyta</taxon>
        <taxon>Bryophytina</taxon>
        <taxon>Bryopsida</taxon>
        <taxon>Funariidae</taxon>
        <taxon>Funariales</taxon>
        <taxon>Funariaceae</taxon>
        <taxon>Physcomitrium</taxon>
    </lineage>
</organism>
<evidence type="ECO:0000313" key="2">
    <source>
        <dbReference type="Proteomes" id="UP000006727"/>
    </source>
</evidence>
<proteinExistence type="predicted"/>
<reference evidence="1 2" key="1">
    <citation type="journal article" date="2008" name="Science">
        <title>The Physcomitrella genome reveals evolutionary insights into the conquest of land by plants.</title>
        <authorList>
            <person name="Rensing S."/>
            <person name="Lang D."/>
            <person name="Zimmer A."/>
            <person name="Terry A."/>
            <person name="Salamov A."/>
            <person name="Shapiro H."/>
            <person name="Nishiyama T."/>
            <person name="Perroud P.-F."/>
            <person name="Lindquist E."/>
            <person name="Kamisugi Y."/>
            <person name="Tanahashi T."/>
            <person name="Sakakibara K."/>
            <person name="Fujita T."/>
            <person name="Oishi K."/>
            <person name="Shin-I T."/>
            <person name="Kuroki Y."/>
            <person name="Toyoda A."/>
            <person name="Suzuki Y."/>
            <person name="Hashimoto A."/>
            <person name="Yamaguchi K."/>
            <person name="Sugano A."/>
            <person name="Kohara Y."/>
            <person name="Fujiyama A."/>
            <person name="Anterola A."/>
            <person name="Aoki S."/>
            <person name="Ashton N."/>
            <person name="Barbazuk W.B."/>
            <person name="Barker E."/>
            <person name="Bennetzen J."/>
            <person name="Bezanilla M."/>
            <person name="Blankenship R."/>
            <person name="Cho S.H."/>
            <person name="Dutcher S."/>
            <person name="Estelle M."/>
            <person name="Fawcett J.A."/>
            <person name="Gundlach H."/>
            <person name="Hanada K."/>
            <person name="Heyl A."/>
            <person name="Hicks K.A."/>
            <person name="Hugh J."/>
            <person name="Lohr M."/>
            <person name="Mayer K."/>
            <person name="Melkozernov A."/>
            <person name="Murata T."/>
            <person name="Nelson D."/>
            <person name="Pils B."/>
            <person name="Prigge M."/>
            <person name="Reiss B."/>
            <person name="Renner T."/>
            <person name="Rombauts S."/>
            <person name="Rushton P."/>
            <person name="Sanderfoot A."/>
            <person name="Schween G."/>
            <person name="Shiu S.-H."/>
            <person name="Stueber K."/>
            <person name="Theodoulou F.L."/>
            <person name="Tu H."/>
            <person name="Van de Peer Y."/>
            <person name="Verrier P.J."/>
            <person name="Waters E."/>
            <person name="Wood A."/>
            <person name="Yang L."/>
            <person name="Cove D."/>
            <person name="Cuming A."/>
            <person name="Hasebe M."/>
            <person name="Lucas S."/>
            <person name="Mishler D.B."/>
            <person name="Reski R."/>
            <person name="Grigoriev I."/>
            <person name="Quatrano R.S."/>
            <person name="Boore J.L."/>
        </authorList>
    </citation>
    <scope>NUCLEOTIDE SEQUENCE [LARGE SCALE GENOMIC DNA]</scope>
    <source>
        <strain evidence="1 2">cv. Gransden 2004</strain>
    </source>
</reference>
<dbReference type="Proteomes" id="UP000006727">
    <property type="component" value="Chromosome 3"/>
</dbReference>
<reference evidence="1" key="3">
    <citation type="submission" date="2020-12" db="UniProtKB">
        <authorList>
            <consortium name="EnsemblPlants"/>
        </authorList>
    </citation>
    <scope>IDENTIFICATION</scope>
</reference>
<dbReference type="InParanoid" id="A0A7I4EUL5"/>
<name>A0A7I4EUL5_PHYPA</name>
<accession>A0A7I4EUL5</accession>
<sequence length="85" mass="8407">MKIGSIAYVYIDRGLVVDVGTFMGFAMESTIDAGSAMAGSATAMESIVAGSIVAVVGFAIAVELPANARSAVAGSVATVASICVF</sequence>
<keyword evidence="2" id="KW-1185">Reference proteome</keyword>
<dbReference type="EnsemblPlants" id="Pp3c3_5330V3.3">
    <property type="protein sequence ID" value="PAC:32943897.CDS.1"/>
    <property type="gene ID" value="Pp3c3_5330"/>
</dbReference>
<protein>
    <submittedName>
        <fullName evidence="1">Uncharacterized protein</fullName>
    </submittedName>
</protein>
<dbReference type="AlphaFoldDB" id="A0A7I4EUL5"/>